<dbReference type="Proteomes" id="UP000823046">
    <property type="component" value="Unassembled WGS sequence"/>
</dbReference>
<keyword evidence="4" id="KW-1185">Reference proteome</keyword>
<evidence type="ECO:0000259" key="2">
    <source>
        <dbReference type="Pfam" id="PF22956"/>
    </source>
</evidence>
<dbReference type="InterPro" id="IPR016024">
    <property type="entry name" value="ARM-type_fold"/>
</dbReference>
<feature type="non-terminal residue" evidence="3">
    <location>
        <position position="162"/>
    </location>
</feature>
<protein>
    <recommendedName>
        <fullName evidence="2">Phosphatase 2A Regulatory Subunit A helical domain-containing protein</fullName>
    </recommendedName>
</protein>
<name>A0ABQ7JFY3_9APIC</name>
<evidence type="ECO:0000313" key="4">
    <source>
        <dbReference type="Proteomes" id="UP000823046"/>
    </source>
</evidence>
<dbReference type="PANTHER" id="PTHR17583:SF0">
    <property type="entry name" value="PHOSPHOINOSITIDE 3-KINASE REGULATORY SUBUNIT 4"/>
    <property type="match status" value="1"/>
</dbReference>
<dbReference type="SUPFAM" id="SSF48371">
    <property type="entry name" value="ARM repeat"/>
    <property type="match status" value="1"/>
</dbReference>
<proteinExistence type="predicted"/>
<dbReference type="InterPro" id="IPR045162">
    <property type="entry name" value="Vps15-like"/>
</dbReference>
<accession>A0ABQ7JFY3</accession>
<evidence type="ECO:0000313" key="3">
    <source>
        <dbReference type="EMBL" id="KAF8822922.1"/>
    </source>
</evidence>
<feature type="non-terminal residue" evidence="3">
    <location>
        <position position="1"/>
    </location>
</feature>
<keyword evidence="1" id="KW-0677">Repeat</keyword>
<organism evidence="3 4">
    <name type="scientific">Cardiosporidium cionae</name>
    <dbReference type="NCBI Taxonomy" id="476202"/>
    <lineage>
        <taxon>Eukaryota</taxon>
        <taxon>Sar</taxon>
        <taxon>Alveolata</taxon>
        <taxon>Apicomplexa</taxon>
        <taxon>Aconoidasida</taxon>
        <taxon>Nephromycida</taxon>
        <taxon>Cardiosporidium</taxon>
    </lineage>
</organism>
<dbReference type="InterPro" id="IPR055231">
    <property type="entry name" value="2AA_helical"/>
</dbReference>
<feature type="domain" description="Phosphatase 2A Regulatory Subunit A helical" evidence="2">
    <location>
        <begin position="80"/>
        <end position="161"/>
    </location>
</feature>
<dbReference type="PANTHER" id="PTHR17583">
    <property type="entry name" value="PHOSPHOINOSITIDE 3-KINASE REGULATORY SUBUNIT 4"/>
    <property type="match status" value="1"/>
</dbReference>
<sequence>PLVSVLETLEVQRVEAYKCLYDSFDISSTNEMDDSSAINKIDKISMNAEGDRNCGYSSRSSSLEFTELFNFFACEEITLFVGLITATIQHVCLPRLRLLCFSLLRSLSRFATNDCLLEYILPYAYTSLSDQIASVRASALDCIAHALTFIKAIPSEDTKIFT</sequence>
<dbReference type="Pfam" id="PF22956">
    <property type="entry name" value="VPS15-like_hel"/>
    <property type="match status" value="1"/>
</dbReference>
<gene>
    <name evidence="3" type="ORF">IE077_002062</name>
</gene>
<reference evidence="3 4" key="1">
    <citation type="journal article" date="2020" name="bioRxiv">
        <title>Metabolic contributions of an alphaproteobacterial endosymbiont in the apicomplexan Cardiosporidium cionae.</title>
        <authorList>
            <person name="Hunter E.S."/>
            <person name="Paight C.J."/>
            <person name="Lane C.E."/>
        </authorList>
    </citation>
    <scope>NUCLEOTIDE SEQUENCE [LARGE SCALE GENOMIC DNA]</scope>
    <source>
        <strain evidence="3">ESH_2018</strain>
    </source>
</reference>
<comment type="caution">
    <text evidence="3">The sequence shown here is derived from an EMBL/GenBank/DDBJ whole genome shotgun (WGS) entry which is preliminary data.</text>
</comment>
<dbReference type="EMBL" id="JADAQX010000014">
    <property type="protein sequence ID" value="KAF8822922.1"/>
    <property type="molecule type" value="Genomic_DNA"/>
</dbReference>
<evidence type="ECO:0000256" key="1">
    <source>
        <dbReference type="ARBA" id="ARBA00022737"/>
    </source>
</evidence>